<organism evidence="1 2">
    <name type="scientific">Diutina rugosa</name>
    <name type="common">Yeast</name>
    <name type="synonym">Candida rugosa</name>
    <dbReference type="NCBI Taxonomy" id="5481"/>
    <lineage>
        <taxon>Eukaryota</taxon>
        <taxon>Fungi</taxon>
        <taxon>Dikarya</taxon>
        <taxon>Ascomycota</taxon>
        <taxon>Saccharomycotina</taxon>
        <taxon>Pichiomycetes</taxon>
        <taxon>Debaryomycetaceae</taxon>
        <taxon>Diutina</taxon>
    </lineage>
</organism>
<evidence type="ECO:0000313" key="1">
    <source>
        <dbReference type="EMBL" id="KAA8908743.1"/>
    </source>
</evidence>
<sequence>MDSVSPSLAENVGAFVRDYPGITLVTKVGFYKEGFIELGNWLADHAQHVHELTNQLQRRVEFAVYMENISEEYLRSFEPPSPPPPVLELRKSCSILGDRLVLDIRRDYRDMRRHLVKTMKTILNEFCDQFESRTEKFVKKCFDYYHEVPRDQNDDLFKVEGMHFLAIKTVVKKQLTEVKMQFLGCVANALHYTSSDKIDYHLCGVRYRREMTQATQKFYERIEAAMSREKKAFEARFDVVLKRVYGGLEYADNPHTG</sequence>
<dbReference type="RefSeq" id="XP_034015171.1">
    <property type="nucleotide sequence ID" value="XM_034158599.1"/>
</dbReference>
<keyword evidence="2" id="KW-1185">Reference proteome</keyword>
<proteinExistence type="predicted"/>
<dbReference type="AlphaFoldDB" id="A0A642UZD8"/>
<name>A0A642UZD8_DIURU</name>
<reference evidence="1 2" key="1">
    <citation type="submission" date="2019-07" db="EMBL/GenBank/DDBJ databases">
        <title>Genome assembly of two rare yeast pathogens: Diutina rugosa and Trichomonascus ciferrii.</title>
        <authorList>
            <person name="Mixao V."/>
            <person name="Saus E."/>
            <person name="Hansen A."/>
            <person name="Lass-Flor C."/>
            <person name="Gabaldon T."/>
        </authorList>
    </citation>
    <scope>NUCLEOTIDE SEQUENCE [LARGE SCALE GENOMIC DNA]</scope>
    <source>
        <strain evidence="1 2">CBS 613</strain>
    </source>
</reference>
<accession>A0A642UZD8</accession>
<dbReference type="VEuPathDB" id="FungiDB:DIURU_000056"/>
<gene>
    <name evidence="1" type="ORF">DIURU_000056</name>
</gene>
<dbReference type="Proteomes" id="UP000449547">
    <property type="component" value="Unassembled WGS sequence"/>
</dbReference>
<evidence type="ECO:0000313" key="2">
    <source>
        <dbReference type="Proteomes" id="UP000449547"/>
    </source>
</evidence>
<comment type="caution">
    <text evidence="1">The sequence shown here is derived from an EMBL/GenBank/DDBJ whole genome shotgun (WGS) entry which is preliminary data.</text>
</comment>
<protein>
    <submittedName>
        <fullName evidence="1">Uncharacterized protein</fullName>
    </submittedName>
</protein>
<dbReference type="GeneID" id="54778709"/>
<dbReference type="EMBL" id="SWFT01000004">
    <property type="protein sequence ID" value="KAA8908743.1"/>
    <property type="molecule type" value="Genomic_DNA"/>
</dbReference>